<dbReference type="Proteomes" id="UP001165583">
    <property type="component" value="Unassembled WGS sequence"/>
</dbReference>
<dbReference type="EMBL" id="JANZXA010000001">
    <property type="protein sequence ID" value="MCT2398519.1"/>
    <property type="molecule type" value="Genomic_DNA"/>
</dbReference>
<feature type="compositionally biased region" description="Polar residues" evidence="1">
    <location>
        <begin position="549"/>
        <end position="565"/>
    </location>
</feature>
<dbReference type="InterPro" id="IPR006429">
    <property type="entry name" value="Phage_lambda_portal"/>
</dbReference>
<feature type="region of interest" description="Disordered" evidence="1">
    <location>
        <begin position="533"/>
        <end position="565"/>
    </location>
</feature>
<evidence type="ECO:0000313" key="3">
    <source>
        <dbReference type="Proteomes" id="UP001165583"/>
    </source>
</evidence>
<dbReference type="Pfam" id="PF05136">
    <property type="entry name" value="Phage_portal_2"/>
    <property type="match status" value="1"/>
</dbReference>
<accession>A0ABT2I137</accession>
<evidence type="ECO:0000313" key="2">
    <source>
        <dbReference type="EMBL" id="MCT2398519.1"/>
    </source>
</evidence>
<name>A0ABT2I137_9SPHN</name>
<keyword evidence="3" id="KW-1185">Reference proteome</keyword>
<organism evidence="2 3">
    <name type="scientific">Novosphingobium mangrovi</name>
    <name type="common">ex Huang et al. 2023</name>
    <dbReference type="NCBI Taxonomy" id="2976432"/>
    <lineage>
        <taxon>Bacteria</taxon>
        <taxon>Pseudomonadati</taxon>
        <taxon>Pseudomonadota</taxon>
        <taxon>Alphaproteobacteria</taxon>
        <taxon>Sphingomonadales</taxon>
        <taxon>Sphingomonadaceae</taxon>
        <taxon>Novosphingobium</taxon>
    </lineage>
</organism>
<proteinExistence type="predicted"/>
<feature type="compositionally biased region" description="Basic and acidic residues" evidence="1">
    <location>
        <begin position="45"/>
        <end position="60"/>
    </location>
</feature>
<evidence type="ECO:0000256" key="1">
    <source>
        <dbReference type="SAM" id="MobiDB-lite"/>
    </source>
</evidence>
<comment type="caution">
    <text evidence="2">The sequence shown here is derived from an EMBL/GenBank/DDBJ whole genome shotgun (WGS) entry which is preliminary data.</text>
</comment>
<gene>
    <name evidence="2" type="ORF">NZK81_03055</name>
</gene>
<reference evidence="2" key="1">
    <citation type="submission" date="2022-09" db="EMBL/GenBank/DDBJ databases">
        <title>Novosphingobium sp. Nov., a polycyclic aromatic hydrocarbon-degrading bacterium isolated form mangrove sediments in HongKong.</title>
        <authorList>
            <person name="Hu Z."/>
        </authorList>
    </citation>
    <scope>NUCLEOTIDE SEQUENCE</scope>
    <source>
        <strain evidence="2">HK4-1</strain>
    </source>
</reference>
<protein>
    <submittedName>
        <fullName evidence="2">Phage portal protein</fullName>
    </submittedName>
</protein>
<feature type="region of interest" description="Disordered" evidence="1">
    <location>
        <begin position="45"/>
        <end position="76"/>
    </location>
</feature>
<sequence length="565" mass="60728">MEPVRPTLLDRALAAVAPGRAARRLAARASYTAIAASVTDPEGRIERTSGYRAGRSDRRQTKGWFARPKSANSDGIGRQQTLIGRSRDAAMNLPPATAAIERNVTFAIGTGLMAIPDLDGETLGLTPKEVAAWTARIKRDYDEYMSSTDPDAERTATGYGLQEVVLRGQLESGDLLGLRCWPSDQIGRVTMTAWKLVEAERVVSPFGHVDGKRWGGENGPVVVGGVEQDSYGAAQAYHVLTKPRGPGNSGRRANDTTRYEAWGKETQLPTAVLVFDKRRPEQARGVPLLAPVLELVKVFADATDAAALSLVLQSMLAVVYSSPGATAMPEPEYGDGELVQAEGVPETLSGGTSSDIKMEPGMVVEIDSDAKVDLKSPGKDNPVYEKFFEAVLTQIGAAIGTPFGVLMARFNSSYTASKGEMELFYKEVLRRVGRFTASWCKPGYDCWMYEQVARGVYDLPGFLDDLRVRAAWCSVRWAGDGKISLDPLREAKALEVHEAHAWQTGQQIAAAINGGDYDANVQRRGAEHRQFVDEGLPIPNAQGGGSDTGGTQASADGTSNGGSSQ</sequence>
<dbReference type="RefSeq" id="WP_260043685.1">
    <property type="nucleotide sequence ID" value="NZ_JANZXA010000001.1"/>
</dbReference>